<feature type="domain" description="PPM-type phosphatase" evidence="1">
    <location>
        <begin position="145"/>
        <end position="522"/>
    </location>
</feature>
<evidence type="ECO:0000259" key="1">
    <source>
        <dbReference type="PROSITE" id="PS51746"/>
    </source>
</evidence>
<dbReference type="Pfam" id="PF00481">
    <property type="entry name" value="PP2C"/>
    <property type="match status" value="1"/>
</dbReference>
<evidence type="ECO:0000313" key="2">
    <source>
        <dbReference type="EMBL" id="WRT67095.1"/>
    </source>
</evidence>
<reference evidence="2 3" key="1">
    <citation type="submission" date="2024-01" db="EMBL/GenBank/DDBJ databases">
        <title>Comparative genomics of Cryptococcus and Kwoniella reveals pathogenesis evolution and contrasting modes of karyotype evolution via chromosome fusion or intercentromeric recombination.</title>
        <authorList>
            <person name="Coelho M.A."/>
            <person name="David-Palma M."/>
            <person name="Shea T."/>
            <person name="Bowers K."/>
            <person name="McGinley-Smith S."/>
            <person name="Mohammad A.W."/>
            <person name="Gnirke A."/>
            <person name="Yurkov A.M."/>
            <person name="Nowrousian M."/>
            <person name="Sun S."/>
            <person name="Cuomo C.A."/>
            <person name="Heitman J."/>
        </authorList>
    </citation>
    <scope>NUCLEOTIDE SEQUENCE [LARGE SCALE GENOMIC DNA]</scope>
    <source>
        <strain evidence="2">CBS 11374</strain>
    </source>
</reference>
<protein>
    <recommendedName>
        <fullName evidence="1">PPM-type phosphatase domain-containing protein</fullName>
    </recommendedName>
</protein>
<dbReference type="SMART" id="SM00332">
    <property type="entry name" value="PP2Cc"/>
    <property type="match status" value="1"/>
</dbReference>
<organism evidence="2 3">
    <name type="scientific">Kwoniella shivajii</name>
    <dbReference type="NCBI Taxonomy" id="564305"/>
    <lineage>
        <taxon>Eukaryota</taxon>
        <taxon>Fungi</taxon>
        <taxon>Dikarya</taxon>
        <taxon>Basidiomycota</taxon>
        <taxon>Agaricomycotina</taxon>
        <taxon>Tremellomycetes</taxon>
        <taxon>Tremellales</taxon>
        <taxon>Cryptococcaceae</taxon>
        <taxon>Kwoniella</taxon>
    </lineage>
</organism>
<dbReference type="Gene3D" id="3.60.40.10">
    <property type="entry name" value="PPM-type phosphatase domain"/>
    <property type="match status" value="1"/>
</dbReference>
<dbReference type="InterPro" id="IPR036457">
    <property type="entry name" value="PPM-type-like_dom_sf"/>
</dbReference>
<proteinExistence type="predicted"/>
<dbReference type="GeneID" id="87956192"/>
<dbReference type="InterPro" id="IPR001932">
    <property type="entry name" value="PPM-type_phosphatase-like_dom"/>
</dbReference>
<dbReference type="PANTHER" id="PTHR13832">
    <property type="entry name" value="PROTEIN PHOSPHATASE 2C"/>
    <property type="match status" value="1"/>
</dbReference>
<dbReference type="Proteomes" id="UP001329825">
    <property type="component" value="Chromosome 5"/>
</dbReference>
<accession>A0ABZ1CZN9</accession>
<dbReference type="CDD" id="cd00143">
    <property type="entry name" value="PP2Cc"/>
    <property type="match status" value="1"/>
</dbReference>
<dbReference type="SUPFAM" id="SSF81606">
    <property type="entry name" value="PP2C-like"/>
    <property type="match status" value="1"/>
</dbReference>
<evidence type="ECO:0000313" key="3">
    <source>
        <dbReference type="Proteomes" id="UP001329825"/>
    </source>
</evidence>
<dbReference type="PROSITE" id="PS51746">
    <property type="entry name" value="PPM_2"/>
    <property type="match status" value="1"/>
</dbReference>
<gene>
    <name evidence="2" type="ORF">IL334_004061</name>
</gene>
<dbReference type="PANTHER" id="PTHR13832:SF792">
    <property type="entry name" value="GM14286P"/>
    <property type="match status" value="1"/>
</dbReference>
<dbReference type="InterPro" id="IPR015655">
    <property type="entry name" value="PP2C"/>
</dbReference>
<dbReference type="EMBL" id="CP141885">
    <property type="protein sequence ID" value="WRT67095.1"/>
    <property type="molecule type" value="Genomic_DNA"/>
</dbReference>
<dbReference type="RefSeq" id="XP_062791835.1">
    <property type="nucleotide sequence ID" value="XM_062935784.1"/>
</dbReference>
<sequence length="522" mass="58082">MSLTPIVLSDPATSGIRKTTQSDGNEAFMQVLPGPLIKVWGLAGPNDVKDRKWEGTFFIRPEAEIEHFMKQSAKSFLLQQPINLIKGWDEIVVPSNPLCEDRHTIDIISMNQIDRLTESATDKGGAFWRTWHEIRNAELMVTKEDDTFESDSDDFVSSSHKLMFVSVFDGMGGNIVSDMISKTLHACLALTIARFKAESQGSSINQERLARALSDTFVALDNDFIQAPVAALNGQIQRDCNSLVLPKCSPSNFLLGATEGAGSTACSVIVDTEASRMYIAHVGDSRAVAGWWNTKENRWRCDVLTEDQCGDSPKECTRRLGRHPPDEANKVIYDRGWGNRILGTNDVVRKFGGSSSKRSHEEEEEIWNALQTKQAFNYFPKATPPYTDTEATVTHRDIKSEDEILKFVIVATDGVWERITSEEAVLLTAAYRDKPSQGDVLKTSLAEKYPLITPSEPRLFPVQDLPGTGDRIEGSWAFDGDKDAGTHLIRNVLGGGDKEWRRQLLSLREGAARQMRDDLTAV</sequence>
<keyword evidence="3" id="KW-1185">Reference proteome</keyword>
<name>A0ABZ1CZN9_9TREE</name>